<evidence type="ECO:0000256" key="11">
    <source>
        <dbReference type="ARBA" id="ARBA00023225"/>
    </source>
</evidence>
<dbReference type="GO" id="GO:0009306">
    <property type="term" value="P:protein secretion"/>
    <property type="evidence" value="ECO:0007669"/>
    <property type="project" value="InterPro"/>
</dbReference>
<dbReference type="FunFam" id="3.40.1690.10:FF:000001">
    <property type="entry name" value="Flagellar biosynthetic protein FlhB"/>
    <property type="match status" value="1"/>
</dbReference>
<keyword evidence="13" id="KW-0969">Cilium</keyword>
<dbReference type="Proteomes" id="UP000184082">
    <property type="component" value="Unassembled WGS sequence"/>
</dbReference>
<dbReference type="PANTHER" id="PTHR30531">
    <property type="entry name" value="FLAGELLAR BIOSYNTHETIC PROTEIN FLHB"/>
    <property type="match status" value="1"/>
</dbReference>
<comment type="subcellular location">
    <subcellularLocation>
        <location evidence="1">Cell membrane</location>
        <topology evidence="1">Multi-pass membrane protein</topology>
    </subcellularLocation>
</comment>
<dbReference type="Pfam" id="PF01312">
    <property type="entry name" value="Bac_export_2"/>
    <property type="match status" value="1"/>
</dbReference>
<keyword evidence="13" id="KW-0966">Cell projection</keyword>
<dbReference type="PANTHER" id="PTHR30531:SF12">
    <property type="entry name" value="FLAGELLAR BIOSYNTHETIC PROTEIN FLHB"/>
    <property type="match status" value="1"/>
</dbReference>
<dbReference type="AlphaFoldDB" id="A0A1M6LB21"/>
<evidence type="ECO:0000256" key="12">
    <source>
        <dbReference type="RuleBase" id="RU364091"/>
    </source>
</evidence>
<evidence type="ECO:0000256" key="8">
    <source>
        <dbReference type="ARBA" id="ARBA00022927"/>
    </source>
</evidence>
<dbReference type="NCBIfam" id="TIGR00328">
    <property type="entry name" value="flhB"/>
    <property type="match status" value="1"/>
</dbReference>
<keyword evidence="4 12" id="KW-0813">Transport</keyword>
<reference evidence="13 14" key="1">
    <citation type="submission" date="2016-11" db="EMBL/GenBank/DDBJ databases">
        <authorList>
            <person name="Jaros S."/>
            <person name="Januszkiewicz K."/>
            <person name="Wedrychowicz H."/>
        </authorList>
    </citation>
    <scope>NUCLEOTIDE SEQUENCE [LARGE SCALE GENOMIC DNA]</scope>
    <source>
        <strain evidence="13 14">DSM 14501</strain>
    </source>
</reference>
<protein>
    <recommendedName>
        <fullName evidence="3 12">Flagellar biosynthetic protein FlhB</fullName>
    </recommendedName>
</protein>
<feature type="transmembrane region" description="Helical" evidence="12">
    <location>
        <begin position="79"/>
        <end position="98"/>
    </location>
</feature>
<evidence type="ECO:0000256" key="7">
    <source>
        <dbReference type="ARBA" id="ARBA00022795"/>
    </source>
</evidence>
<evidence type="ECO:0000256" key="3">
    <source>
        <dbReference type="ARBA" id="ARBA00021622"/>
    </source>
</evidence>
<evidence type="ECO:0000256" key="1">
    <source>
        <dbReference type="ARBA" id="ARBA00004651"/>
    </source>
</evidence>
<dbReference type="InterPro" id="IPR029025">
    <property type="entry name" value="T3SS_substrate_exporter_C"/>
</dbReference>
<feature type="transmembrane region" description="Helical" evidence="12">
    <location>
        <begin position="104"/>
        <end position="125"/>
    </location>
</feature>
<evidence type="ECO:0000256" key="9">
    <source>
        <dbReference type="ARBA" id="ARBA00022989"/>
    </source>
</evidence>
<comment type="similarity">
    <text evidence="2 12">Belongs to the type III secretion exporter family.</text>
</comment>
<feature type="transmembrane region" description="Helical" evidence="12">
    <location>
        <begin position="193"/>
        <end position="219"/>
    </location>
</feature>
<organism evidence="13 14">
    <name type="scientific">Caminicella sporogenes DSM 14501</name>
    <dbReference type="NCBI Taxonomy" id="1121266"/>
    <lineage>
        <taxon>Bacteria</taxon>
        <taxon>Bacillati</taxon>
        <taxon>Bacillota</taxon>
        <taxon>Clostridia</taxon>
        <taxon>Peptostreptococcales</taxon>
        <taxon>Caminicellaceae</taxon>
        <taxon>Caminicella</taxon>
    </lineage>
</organism>
<comment type="function">
    <text evidence="12">Required for formation of the rod structure in the basal body of the flagellar apparatus. Together with FliI and FliH, may constitute the export apparatus of flagellin.</text>
</comment>
<feature type="transmembrane region" description="Helical" evidence="12">
    <location>
        <begin position="146"/>
        <end position="168"/>
    </location>
</feature>
<evidence type="ECO:0000256" key="4">
    <source>
        <dbReference type="ARBA" id="ARBA00022448"/>
    </source>
</evidence>
<keyword evidence="11 12" id="KW-1006">Bacterial flagellum protein export</keyword>
<keyword evidence="9 12" id="KW-1133">Transmembrane helix</keyword>
<keyword evidence="10 12" id="KW-0472">Membrane</keyword>
<gene>
    <name evidence="12" type="primary">flhB</name>
    <name evidence="13" type="ORF">SAMN02745883_00141</name>
</gene>
<dbReference type="InterPro" id="IPR006135">
    <property type="entry name" value="T3SS_substrate_exporter"/>
</dbReference>
<evidence type="ECO:0000256" key="10">
    <source>
        <dbReference type="ARBA" id="ARBA00023136"/>
    </source>
</evidence>
<evidence type="ECO:0000313" key="14">
    <source>
        <dbReference type="Proteomes" id="UP000184082"/>
    </source>
</evidence>
<accession>A0A1M6LB21</accession>
<dbReference type="EMBL" id="FRAJ01000003">
    <property type="protein sequence ID" value="SHJ68376.1"/>
    <property type="molecule type" value="Genomic_DNA"/>
</dbReference>
<dbReference type="SUPFAM" id="SSF160544">
    <property type="entry name" value="EscU C-terminal domain-like"/>
    <property type="match status" value="1"/>
</dbReference>
<dbReference type="GO" id="GO:0044780">
    <property type="term" value="P:bacterial-type flagellum assembly"/>
    <property type="evidence" value="ECO:0007669"/>
    <property type="project" value="InterPro"/>
</dbReference>
<dbReference type="PRINTS" id="PR00950">
    <property type="entry name" value="TYPE3IMSPROT"/>
</dbReference>
<keyword evidence="13" id="KW-0282">Flagellum</keyword>
<keyword evidence="7 12" id="KW-1005">Bacterial flagellum biogenesis</keyword>
<dbReference type="STRING" id="1121266.SAMN02745883_00141"/>
<sequence length="362" mass="42836">MTCFNINLQLFSGEKTEKATPKRRREAREKGQVLQTREINSAFILFFVFLAINFLGKYWIKEIYKFYIEIMSYTSNVDLFFRFENLKVFFISMLILIIKLILPILFISLIIGLLCSYMQVGFLFTTKTLNFKLDRINPINGFKRLFSIKSIVELIKSLFKTLVLIYIVSSYLKKEYYNILNVFDMEILEIVKYLWKIVFNLVFRCFIVLLFLAILDYMYKKWEYEKELKMSKQEVKEEFKQTEGDPLIKSKIKEKQRQISMKRMMQDVPKADVIITNPTHFAVAIVYNEEIDDAPKVIAKGKDIIAQNIKKIARENDIPLYENKPLAQTLYHTVEIGEYIPPELYQAVAEVLAYIYSLKNNL</sequence>
<evidence type="ECO:0000256" key="5">
    <source>
        <dbReference type="ARBA" id="ARBA00022475"/>
    </source>
</evidence>
<dbReference type="RefSeq" id="WP_072965463.1">
    <property type="nucleotide sequence ID" value="NZ_FRAJ01000003.1"/>
</dbReference>
<evidence type="ECO:0000256" key="6">
    <source>
        <dbReference type="ARBA" id="ARBA00022692"/>
    </source>
</evidence>
<dbReference type="Gene3D" id="6.10.250.2080">
    <property type="match status" value="1"/>
</dbReference>
<keyword evidence="14" id="KW-1185">Reference proteome</keyword>
<dbReference type="InterPro" id="IPR006136">
    <property type="entry name" value="FlhB"/>
</dbReference>
<feature type="transmembrane region" description="Helical" evidence="12">
    <location>
        <begin position="39"/>
        <end position="59"/>
    </location>
</feature>
<dbReference type="GO" id="GO:0005886">
    <property type="term" value="C:plasma membrane"/>
    <property type="evidence" value="ECO:0007669"/>
    <property type="project" value="UniProtKB-SubCell"/>
</dbReference>
<keyword evidence="6 12" id="KW-0812">Transmembrane</keyword>
<keyword evidence="5 12" id="KW-1003">Cell membrane</keyword>
<name>A0A1M6LB21_9FIRM</name>
<keyword evidence="8 12" id="KW-0653">Protein transport</keyword>
<dbReference type="Gene3D" id="3.40.1690.10">
    <property type="entry name" value="secretion proteins EscU"/>
    <property type="match status" value="1"/>
</dbReference>
<proteinExistence type="inferred from homology"/>
<evidence type="ECO:0000256" key="2">
    <source>
        <dbReference type="ARBA" id="ARBA00010690"/>
    </source>
</evidence>
<evidence type="ECO:0000313" key="13">
    <source>
        <dbReference type="EMBL" id="SHJ68376.1"/>
    </source>
</evidence>